<dbReference type="Pfam" id="PF02515">
    <property type="entry name" value="CoA_transf_3"/>
    <property type="match status" value="1"/>
</dbReference>
<dbReference type="RefSeq" id="WP_068709930.1">
    <property type="nucleotide sequence ID" value="NZ_LRIE01000084.1"/>
</dbReference>
<keyword evidence="3" id="KW-0378">Hydrolase</keyword>
<dbReference type="Gene3D" id="3.40.50.10540">
    <property type="entry name" value="Crotonobetainyl-coa:carnitine coa-transferase, domain 1"/>
    <property type="match status" value="1"/>
</dbReference>
<dbReference type="SUPFAM" id="SSF89796">
    <property type="entry name" value="CoA-transferase family III (CaiB/BaiF)"/>
    <property type="match status" value="1"/>
</dbReference>
<dbReference type="EMBL" id="LRIE01000084">
    <property type="protein sequence ID" value="KZM33669.1"/>
    <property type="molecule type" value="Genomic_DNA"/>
</dbReference>
<accession>A0A163PZN1</accession>
<evidence type="ECO:0000256" key="1">
    <source>
        <dbReference type="ARBA" id="ARBA00008383"/>
    </source>
</evidence>
<name>A0A163PZN1_9CELL</name>
<dbReference type="InterPro" id="IPR003673">
    <property type="entry name" value="CoA-Trfase_fam_III"/>
</dbReference>
<sequence length="402" mass="42935">MTVSRNPQDGALAGLKVVDASTLFAGPMAAMHLGDMGADVIKVEHPTKPDPSRGHGASKDGVNLWWKTLGRNKRTVTVNLSSDGGREVFLALAAEADVVIENFRPGTLERWGLGYDELSARNPRLVLARISGFGQVGPYRSRPGFGTLAEAMSGFAAMTGEPDGPPTLPPFGLADGVASLATAFAVMVALQSRERSGRGQVVDTAIIEPILAMLGPQITRWDQLRTVQPRTGNRSANNAPRNTYRTRDGQWVAVSTSAQSIAERVMRLVGHPEVIDEPWFAVGAERAQHADELDAAVGGWIAERTRDEVVAAFEEAQAAVAPIYDAQDIVGDPQFQALGTLHEIEDPELGPMLMQGPLFRLSDHDGVIGFTGRHHGADTDEVLGELGFDVARVAALREAGAV</sequence>
<dbReference type="PATRIC" id="fig|43678.3.peg.3672"/>
<dbReference type="Proteomes" id="UP000076447">
    <property type="component" value="Unassembled WGS sequence"/>
</dbReference>
<dbReference type="InterPro" id="IPR044855">
    <property type="entry name" value="CoA-Trfase_III_dom3_sf"/>
</dbReference>
<dbReference type="InterPro" id="IPR023606">
    <property type="entry name" value="CoA-Trfase_III_dom_1_sf"/>
</dbReference>
<reference evidence="3 4" key="1">
    <citation type="submission" date="2016-01" db="EMBL/GenBank/DDBJ databases">
        <title>Genome sequence of Oerskovia enterophila VJag, an agar and cellulose degrading bacterium.</title>
        <authorList>
            <person name="Poehlein A."/>
            <person name="Jag V."/>
            <person name="Bengelsdorf F."/>
            <person name="Duerre P."/>
            <person name="Daniel R."/>
        </authorList>
    </citation>
    <scope>NUCLEOTIDE SEQUENCE [LARGE SCALE GENOMIC DNA]</scope>
    <source>
        <strain evidence="3 4">VJag</strain>
    </source>
</reference>
<comment type="similarity">
    <text evidence="1">Belongs to the CoA-transferase III family.</text>
</comment>
<protein>
    <submittedName>
        <fullName evidence="3">Bile acid-CoA hydrolase</fullName>
        <ecNumber evidence="3">3.1.2.26</ecNumber>
    </submittedName>
</protein>
<gene>
    <name evidence="3" type="primary">baiF</name>
    <name evidence="3" type="ORF">OJAG_35080</name>
</gene>
<dbReference type="GO" id="GO:0016740">
    <property type="term" value="F:transferase activity"/>
    <property type="evidence" value="ECO:0007669"/>
    <property type="project" value="UniProtKB-KW"/>
</dbReference>
<organism evidence="3 4">
    <name type="scientific">Oerskovia enterophila</name>
    <dbReference type="NCBI Taxonomy" id="43678"/>
    <lineage>
        <taxon>Bacteria</taxon>
        <taxon>Bacillati</taxon>
        <taxon>Actinomycetota</taxon>
        <taxon>Actinomycetes</taxon>
        <taxon>Micrococcales</taxon>
        <taxon>Cellulomonadaceae</taxon>
        <taxon>Oerskovia</taxon>
    </lineage>
</organism>
<dbReference type="PANTHER" id="PTHR48228">
    <property type="entry name" value="SUCCINYL-COA--D-CITRAMALATE COA-TRANSFERASE"/>
    <property type="match status" value="1"/>
</dbReference>
<dbReference type="OrthoDB" id="9797653at2"/>
<keyword evidence="2" id="KW-0808">Transferase</keyword>
<dbReference type="InterPro" id="IPR050509">
    <property type="entry name" value="CoA-transferase_III"/>
</dbReference>
<dbReference type="PANTHER" id="PTHR48228:SF6">
    <property type="entry name" value="L-CARNITINE COA-TRANSFERASE"/>
    <property type="match status" value="1"/>
</dbReference>
<proteinExistence type="inferred from homology"/>
<dbReference type="EC" id="3.1.2.26" evidence="3"/>
<evidence type="ECO:0000313" key="3">
    <source>
        <dbReference type="EMBL" id="KZM33669.1"/>
    </source>
</evidence>
<comment type="caution">
    <text evidence="3">The sequence shown here is derived from an EMBL/GenBank/DDBJ whole genome shotgun (WGS) entry which is preliminary data.</text>
</comment>
<dbReference type="Gene3D" id="3.30.1540.10">
    <property type="entry name" value="formyl-coa transferase, domain 3"/>
    <property type="match status" value="1"/>
</dbReference>
<dbReference type="STRING" id="43678.OJAG_35080"/>
<evidence type="ECO:0000313" key="4">
    <source>
        <dbReference type="Proteomes" id="UP000076447"/>
    </source>
</evidence>
<dbReference type="AlphaFoldDB" id="A0A163PZN1"/>
<dbReference type="GO" id="GO:0016787">
    <property type="term" value="F:hydrolase activity"/>
    <property type="evidence" value="ECO:0007669"/>
    <property type="project" value="UniProtKB-KW"/>
</dbReference>
<evidence type="ECO:0000256" key="2">
    <source>
        <dbReference type="ARBA" id="ARBA00022679"/>
    </source>
</evidence>